<sequence>MEQSNATQTEEETSSNLPFVDHFRKIRQNPKWIVKLIVLIVLSIILGLLTAHITDNTKMLKDMGMSQSEIDKQNQFNLAVTIGQSIGGLILGLLITFVIFLVISKIMKSDAQAIHIFSASISYLIITTSFSIIVYAIQALFGLTIPETQLDSLNIFDKGNNYLAAFSLSNLLAAYVIFTVYYGTSKLSKKASIIWAVIALIVMVGFTLGGAAFTESMKGLANMQ</sequence>
<gene>
    <name evidence="7" type="ORF">Q4528_05705</name>
</gene>
<evidence type="ECO:0000256" key="4">
    <source>
        <dbReference type="ARBA" id="ARBA00023136"/>
    </source>
</evidence>
<evidence type="ECO:0000313" key="7">
    <source>
        <dbReference type="EMBL" id="MDO6573650.1"/>
    </source>
</evidence>
<keyword evidence="2 5" id="KW-0812">Transmembrane</keyword>
<dbReference type="RefSeq" id="WP_046467310.1">
    <property type="nucleotide sequence ID" value="NZ_JAUOQO010000004.1"/>
</dbReference>
<name>A0AAW7YPY8_9STAP</name>
<dbReference type="AlphaFoldDB" id="A0AAW7YPY8"/>
<keyword evidence="3 5" id="KW-1133">Transmembrane helix</keyword>
<evidence type="ECO:0000259" key="6">
    <source>
        <dbReference type="Pfam" id="PF04893"/>
    </source>
</evidence>
<reference evidence="7" key="1">
    <citation type="submission" date="2023-07" db="EMBL/GenBank/DDBJ databases">
        <title>Genome content predicts the carbon catabolic preferences of heterotrophic bacteria.</title>
        <authorList>
            <person name="Gralka M."/>
        </authorList>
    </citation>
    <scope>NUCLEOTIDE SEQUENCE</scope>
    <source>
        <strain evidence="7">E2R20</strain>
    </source>
</reference>
<organism evidence="7 8">
    <name type="scientific">Staphylococcus pasteuri_A</name>
    <dbReference type="NCBI Taxonomy" id="3062664"/>
    <lineage>
        <taxon>Bacteria</taxon>
        <taxon>Bacillati</taxon>
        <taxon>Bacillota</taxon>
        <taxon>Bacilli</taxon>
        <taxon>Bacillales</taxon>
        <taxon>Staphylococcaceae</taxon>
        <taxon>Staphylococcus</taxon>
    </lineage>
</organism>
<dbReference type="InterPro" id="IPR006977">
    <property type="entry name" value="Yip1_dom"/>
</dbReference>
<feature type="transmembrane region" description="Helical" evidence="5">
    <location>
        <begin position="116"/>
        <end position="141"/>
    </location>
</feature>
<feature type="transmembrane region" description="Helical" evidence="5">
    <location>
        <begin position="161"/>
        <end position="181"/>
    </location>
</feature>
<keyword evidence="8" id="KW-1185">Reference proteome</keyword>
<feature type="transmembrane region" description="Helical" evidence="5">
    <location>
        <begin position="82"/>
        <end position="104"/>
    </location>
</feature>
<dbReference type="Proteomes" id="UP001170310">
    <property type="component" value="Unassembled WGS sequence"/>
</dbReference>
<evidence type="ECO:0000256" key="1">
    <source>
        <dbReference type="ARBA" id="ARBA00004141"/>
    </source>
</evidence>
<comment type="subcellular location">
    <subcellularLocation>
        <location evidence="1">Membrane</location>
        <topology evidence="1">Multi-pass membrane protein</topology>
    </subcellularLocation>
</comment>
<accession>A0AAW7YPY8</accession>
<evidence type="ECO:0000256" key="2">
    <source>
        <dbReference type="ARBA" id="ARBA00022692"/>
    </source>
</evidence>
<evidence type="ECO:0000256" key="5">
    <source>
        <dbReference type="SAM" id="Phobius"/>
    </source>
</evidence>
<evidence type="ECO:0000313" key="8">
    <source>
        <dbReference type="Proteomes" id="UP001170310"/>
    </source>
</evidence>
<evidence type="ECO:0000256" key="3">
    <source>
        <dbReference type="ARBA" id="ARBA00022989"/>
    </source>
</evidence>
<protein>
    <submittedName>
        <fullName evidence="7">YIP1 family protein</fullName>
    </submittedName>
</protein>
<keyword evidence="4 5" id="KW-0472">Membrane</keyword>
<dbReference type="Pfam" id="PF04893">
    <property type="entry name" value="Yip1"/>
    <property type="match status" value="1"/>
</dbReference>
<comment type="caution">
    <text evidence="7">The sequence shown here is derived from an EMBL/GenBank/DDBJ whole genome shotgun (WGS) entry which is preliminary data.</text>
</comment>
<dbReference type="GO" id="GO:0016020">
    <property type="term" value="C:membrane"/>
    <property type="evidence" value="ECO:0007669"/>
    <property type="project" value="UniProtKB-SubCell"/>
</dbReference>
<feature type="transmembrane region" description="Helical" evidence="5">
    <location>
        <begin position="193"/>
        <end position="213"/>
    </location>
</feature>
<feature type="domain" description="Yip1" evidence="6">
    <location>
        <begin position="21"/>
        <end position="206"/>
    </location>
</feature>
<dbReference type="EMBL" id="JAUOQO010000004">
    <property type="protein sequence ID" value="MDO6573650.1"/>
    <property type="molecule type" value="Genomic_DNA"/>
</dbReference>
<proteinExistence type="predicted"/>
<feature type="transmembrane region" description="Helical" evidence="5">
    <location>
        <begin position="32"/>
        <end position="53"/>
    </location>
</feature>